<dbReference type="UniPathway" id="UPA00164"/>
<evidence type="ECO:0000256" key="7">
    <source>
        <dbReference type="ARBA" id="ARBA00022679"/>
    </source>
</evidence>
<keyword evidence="7 10" id="KW-0808">Transferase</keyword>
<comment type="function">
    <text evidence="2 10">Catalyzes the formation of the alpha-1,6-glucosidic linkages in glycogen by scission of a 1,4-alpha-linked oligosaccharide from growing alpha-1,4-glucan chains and the subsequent attachment of the oligosaccharide to the alpha-1,6 position.</text>
</comment>
<evidence type="ECO:0000256" key="8">
    <source>
        <dbReference type="ARBA" id="ARBA00023056"/>
    </source>
</evidence>
<dbReference type="NCBIfam" id="NF008967">
    <property type="entry name" value="PRK12313.1"/>
    <property type="match status" value="1"/>
</dbReference>
<dbReference type="InterPro" id="IPR054169">
    <property type="entry name" value="GlgB_N"/>
</dbReference>
<evidence type="ECO:0000313" key="16">
    <source>
        <dbReference type="Proteomes" id="UP000251571"/>
    </source>
</evidence>
<dbReference type="Gene3D" id="3.20.20.80">
    <property type="entry name" value="Glycosidases"/>
    <property type="match status" value="1"/>
</dbReference>
<comment type="pathway">
    <text evidence="3 10">Glycan biosynthesis; glycogen biosynthesis.</text>
</comment>
<dbReference type="AlphaFoldDB" id="A0A2Y9AZD1"/>
<protein>
    <recommendedName>
        <fullName evidence="10">1,4-alpha-glucan branching enzyme GlgB</fullName>
        <ecNumber evidence="10">2.4.1.18</ecNumber>
    </recommendedName>
    <alternativeName>
        <fullName evidence="10">1,4-alpha-D-glucan:1,4-alpha-D-glucan 6-glucosyl-transferase</fullName>
    </alternativeName>
    <alternativeName>
        <fullName evidence="10">Alpha-(1-&gt;4)-glucan branching enzyme</fullName>
    </alternativeName>
    <alternativeName>
        <fullName evidence="10">Glycogen branching enzyme</fullName>
        <shortName evidence="10">BE</shortName>
    </alternativeName>
</protein>
<name>A0A2Y9AZD1_9RHOB</name>
<dbReference type="InterPro" id="IPR006048">
    <property type="entry name" value="A-amylase/branching_C"/>
</dbReference>
<dbReference type="SMART" id="SM00642">
    <property type="entry name" value="Aamy"/>
    <property type="match status" value="1"/>
</dbReference>
<dbReference type="SUPFAM" id="SSF51445">
    <property type="entry name" value="(Trans)glycosidases"/>
    <property type="match status" value="1"/>
</dbReference>
<comment type="similarity">
    <text evidence="4 10">Belongs to the glycosyl hydrolase 13 family. GlgB subfamily.</text>
</comment>
<evidence type="ECO:0000256" key="11">
    <source>
        <dbReference type="PIRSR" id="PIRSR000463-1"/>
    </source>
</evidence>
<evidence type="ECO:0000313" key="15">
    <source>
        <dbReference type="Proteomes" id="UP000245839"/>
    </source>
</evidence>
<evidence type="ECO:0000256" key="3">
    <source>
        <dbReference type="ARBA" id="ARBA00004964"/>
    </source>
</evidence>
<comment type="catalytic activity">
    <reaction evidence="1 10">
        <text>Transfers a segment of a (1-&gt;4)-alpha-D-glucan chain to a primary hydroxy group in a similar glucan chain.</text>
        <dbReference type="EC" id="2.4.1.18"/>
    </reaction>
</comment>
<dbReference type="FunFam" id="3.20.20.80:FF:000003">
    <property type="entry name" value="1,4-alpha-glucan branching enzyme GlgB"/>
    <property type="match status" value="1"/>
</dbReference>
<dbReference type="PIRSF" id="PIRSF000463">
    <property type="entry name" value="GlgB"/>
    <property type="match status" value="1"/>
</dbReference>
<keyword evidence="5 10" id="KW-0321">Glycogen metabolism</keyword>
<feature type="active site" description="Proton donor" evidence="10 11">
    <location>
        <position position="461"/>
    </location>
</feature>
<evidence type="ECO:0000256" key="2">
    <source>
        <dbReference type="ARBA" id="ARBA00002953"/>
    </source>
</evidence>
<evidence type="ECO:0000256" key="9">
    <source>
        <dbReference type="ARBA" id="ARBA00023277"/>
    </source>
</evidence>
<dbReference type="InterPro" id="IPR044143">
    <property type="entry name" value="GlgB_N_E_set_prok"/>
</dbReference>
<dbReference type="InterPro" id="IPR006407">
    <property type="entry name" value="GlgB"/>
</dbReference>
<organism evidence="14 16">
    <name type="scientific">Jannaschia seohaensis</name>
    <dbReference type="NCBI Taxonomy" id="475081"/>
    <lineage>
        <taxon>Bacteria</taxon>
        <taxon>Pseudomonadati</taxon>
        <taxon>Pseudomonadota</taxon>
        <taxon>Alphaproteobacteria</taxon>
        <taxon>Rhodobacterales</taxon>
        <taxon>Roseobacteraceae</taxon>
        <taxon>Jannaschia</taxon>
    </lineage>
</organism>
<dbReference type="GO" id="GO:0003844">
    <property type="term" value="F:1,4-alpha-glucan branching enzyme activity"/>
    <property type="evidence" value="ECO:0007669"/>
    <property type="project" value="UniProtKB-UniRule"/>
</dbReference>
<dbReference type="EC" id="2.4.1.18" evidence="10"/>
<accession>A0A2Y9AZD1</accession>
<dbReference type="Proteomes" id="UP000245839">
    <property type="component" value="Unassembled WGS sequence"/>
</dbReference>
<evidence type="ECO:0000259" key="12">
    <source>
        <dbReference type="SMART" id="SM00642"/>
    </source>
</evidence>
<reference evidence="14 16" key="1">
    <citation type="submission" date="2016-10" db="EMBL/GenBank/DDBJ databases">
        <authorList>
            <person name="Cai Z."/>
        </authorList>
    </citation>
    <scope>NUCLEOTIDE SEQUENCE [LARGE SCALE GENOMIC DNA]</scope>
    <source>
        <strain evidence="14 16">DSM 25227</strain>
    </source>
</reference>
<dbReference type="InterPro" id="IPR004193">
    <property type="entry name" value="Glyco_hydro_13_N"/>
</dbReference>
<dbReference type="Pfam" id="PF22019">
    <property type="entry name" value="GlgB_N"/>
    <property type="match status" value="1"/>
</dbReference>
<evidence type="ECO:0000313" key="14">
    <source>
        <dbReference type="EMBL" id="SSA49506.1"/>
    </source>
</evidence>
<dbReference type="CDD" id="cd02855">
    <property type="entry name" value="E_set_GBE_prok_N"/>
    <property type="match status" value="1"/>
</dbReference>
<dbReference type="HAMAP" id="MF_00685">
    <property type="entry name" value="GlgB"/>
    <property type="match status" value="1"/>
</dbReference>
<evidence type="ECO:0000256" key="4">
    <source>
        <dbReference type="ARBA" id="ARBA00009000"/>
    </source>
</evidence>
<dbReference type="InterPro" id="IPR013780">
    <property type="entry name" value="Glyco_hydro_b"/>
</dbReference>
<reference evidence="13 15" key="2">
    <citation type="submission" date="2018-03" db="EMBL/GenBank/DDBJ databases">
        <title>Genomic Encyclopedia of Archaeal and Bacterial Type Strains, Phase II (KMG-II): from individual species to whole genera.</title>
        <authorList>
            <person name="Goeker M."/>
        </authorList>
    </citation>
    <scope>NUCLEOTIDE SEQUENCE [LARGE SCALE GENOMIC DNA]</scope>
    <source>
        <strain evidence="13 15">DSM 25227</strain>
    </source>
</reference>
<evidence type="ECO:0000256" key="6">
    <source>
        <dbReference type="ARBA" id="ARBA00022676"/>
    </source>
</evidence>
<evidence type="ECO:0000256" key="5">
    <source>
        <dbReference type="ARBA" id="ARBA00022600"/>
    </source>
</evidence>
<dbReference type="Pfam" id="PF02922">
    <property type="entry name" value="CBM_48"/>
    <property type="match status" value="1"/>
</dbReference>
<dbReference type="NCBIfam" id="NF003811">
    <property type="entry name" value="PRK05402.1"/>
    <property type="match status" value="1"/>
</dbReference>
<feature type="domain" description="Glycosyl hydrolase family 13 catalytic" evidence="12">
    <location>
        <begin position="254"/>
        <end position="605"/>
    </location>
</feature>
<dbReference type="Gene3D" id="2.60.40.1180">
    <property type="entry name" value="Golgi alpha-mannosidase II"/>
    <property type="match status" value="1"/>
</dbReference>
<dbReference type="Pfam" id="PF02806">
    <property type="entry name" value="Alpha-amylase_C"/>
    <property type="match status" value="1"/>
</dbReference>
<dbReference type="GO" id="GO:0004553">
    <property type="term" value="F:hydrolase activity, hydrolyzing O-glycosyl compounds"/>
    <property type="evidence" value="ECO:0007669"/>
    <property type="project" value="InterPro"/>
</dbReference>
<dbReference type="InterPro" id="IPR013783">
    <property type="entry name" value="Ig-like_fold"/>
</dbReference>
<dbReference type="FunFam" id="2.60.40.1180:FF:000002">
    <property type="entry name" value="1,4-alpha-glucan branching enzyme GlgB"/>
    <property type="match status" value="1"/>
</dbReference>
<dbReference type="EMBL" id="QGDJ01000010">
    <property type="protein sequence ID" value="PWJ15813.1"/>
    <property type="molecule type" value="Genomic_DNA"/>
</dbReference>
<sequence length="729" mass="80040">MTTDPDPQTASGRSASLDRVLAGTHDAPFSILGPHPLDGAGHVTAFVPGAARLTVTAADARAELIPDAERPGIFAGPFEQTGPYRLEAHGADGARWTVDDPYRFGPSLDEAVLAQFETGAPERLWQCLGAHPITHEGVDGTRFAVWAPHARRVSVVGPFNFWDGRRHVMRRRTGGVWEIFLPGVGAGETYKYELIGADGALLPPKADPVGFASERPPANASVIAEPSGHAWADDHWMETRAGRNARTTPISIYEVHLPSWRRGADGRPLSWAEAADQLVPYAVEMGFTHLELMPIAEHPFDGSWGYQPVGLFAPTARHGEPDGLRALVDAAHRAGLGVILDWVPGHFPTDPHGLGRFDGTPLYEYDDPRQGFHPEWNTLIYDYGSPQVTGFLTSNALYWLEEFHVDGLRVDAVASMLYRDYARPAGEWVPNADGGRENYEAIDFLKRVNRALPPGAQTLAEESTAFPGVTKAQDQGGLGFGYKWNMGWMHDTLEYMKTDPARRPERHHTVTFGLTYAFDETFVLPISHDEVSPGRGSMLGRMPGDGAARFANLRAYYAFMWGHPGKKLLFMGQEFAQPEEWNHDGALDWDVAEMPAHDGVRRLIRDLNALYRETPALHYRDADPGGFQWIEADATGPSVYSWLRRGGPDDAEVAVLCNFGASAQPNWRTGLPQAGRWREALNTDADIYGGSGLGNLGAVHAEPHPHQGQPASTEVMLPPFSAIFLIREP</sequence>
<dbReference type="Gene3D" id="2.60.40.10">
    <property type="entry name" value="Immunoglobulins"/>
    <property type="match status" value="1"/>
</dbReference>
<keyword evidence="6 10" id="KW-0328">Glycosyltransferase</keyword>
<dbReference type="GO" id="GO:0005829">
    <property type="term" value="C:cytosol"/>
    <property type="evidence" value="ECO:0007669"/>
    <property type="project" value="TreeGrafter"/>
</dbReference>
<keyword evidence="15" id="KW-1185">Reference proteome</keyword>
<dbReference type="InterPro" id="IPR017853">
    <property type="entry name" value="GH"/>
</dbReference>
<dbReference type="EMBL" id="UETC01000010">
    <property type="protein sequence ID" value="SSA49506.1"/>
    <property type="molecule type" value="Genomic_DNA"/>
</dbReference>
<dbReference type="GO" id="GO:0005978">
    <property type="term" value="P:glycogen biosynthetic process"/>
    <property type="evidence" value="ECO:0007669"/>
    <property type="project" value="UniProtKB-UniRule"/>
</dbReference>
<dbReference type="OrthoDB" id="9800174at2"/>
<dbReference type="GO" id="GO:0043169">
    <property type="term" value="F:cation binding"/>
    <property type="evidence" value="ECO:0007669"/>
    <property type="project" value="InterPro"/>
</dbReference>
<comment type="subunit">
    <text evidence="10">Monomer.</text>
</comment>
<dbReference type="InterPro" id="IPR014756">
    <property type="entry name" value="Ig_E-set"/>
</dbReference>
<gene>
    <name evidence="10" type="primary">glgB</name>
    <name evidence="13" type="ORF">BCF38_11033</name>
    <name evidence="14" type="ORF">SAMN05421539_11033</name>
</gene>
<dbReference type="NCBIfam" id="TIGR01515">
    <property type="entry name" value="branching_enzym"/>
    <property type="match status" value="1"/>
</dbReference>
<dbReference type="InterPro" id="IPR037439">
    <property type="entry name" value="Branching_enzy"/>
</dbReference>
<dbReference type="Proteomes" id="UP000251571">
    <property type="component" value="Unassembled WGS sequence"/>
</dbReference>
<evidence type="ECO:0000256" key="1">
    <source>
        <dbReference type="ARBA" id="ARBA00000826"/>
    </source>
</evidence>
<keyword evidence="8 10" id="KW-0320">Glycogen biosynthesis</keyword>
<dbReference type="SUPFAM" id="SSF81296">
    <property type="entry name" value="E set domains"/>
    <property type="match status" value="1"/>
</dbReference>
<evidence type="ECO:0000313" key="13">
    <source>
        <dbReference type="EMBL" id="PWJ15813.1"/>
    </source>
</evidence>
<dbReference type="InterPro" id="IPR006047">
    <property type="entry name" value="GH13_cat_dom"/>
</dbReference>
<dbReference type="PANTHER" id="PTHR43651">
    <property type="entry name" value="1,4-ALPHA-GLUCAN-BRANCHING ENZYME"/>
    <property type="match status" value="1"/>
</dbReference>
<proteinExistence type="inferred from homology"/>
<dbReference type="SUPFAM" id="SSF51011">
    <property type="entry name" value="Glycosyl hydrolase domain"/>
    <property type="match status" value="1"/>
</dbReference>
<keyword evidence="9 10" id="KW-0119">Carbohydrate metabolism</keyword>
<dbReference type="CDD" id="cd11322">
    <property type="entry name" value="AmyAc_Glg_BE"/>
    <property type="match status" value="1"/>
</dbReference>
<dbReference type="RefSeq" id="WP_109565508.1">
    <property type="nucleotide sequence ID" value="NZ_QGDJ01000010.1"/>
</dbReference>
<feature type="active site" description="Nucleophile" evidence="10 11">
    <location>
        <position position="411"/>
    </location>
</feature>
<evidence type="ECO:0000256" key="10">
    <source>
        <dbReference type="HAMAP-Rule" id="MF_00685"/>
    </source>
</evidence>
<dbReference type="PANTHER" id="PTHR43651:SF3">
    <property type="entry name" value="1,4-ALPHA-GLUCAN-BRANCHING ENZYME"/>
    <property type="match status" value="1"/>
</dbReference>